<dbReference type="Gene3D" id="2.40.170.20">
    <property type="entry name" value="TonB-dependent receptor, beta-barrel domain"/>
    <property type="match status" value="1"/>
</dbReference>
<sequence length="800" mass="90225">MNKILKVIVLSLCLTLSYVTSTAQSIETISGNVVNSKSEVLLGNAILLSSKDSTVITGTSFFAGKFDLVNLNEKKAILKLTSLEFQDKFIDIEYIDNSNIDLGNIVVTEAQYELEEVAIVSKSSLVKEKPDGSVEVKVANTTLATSTSVNEILSKSPSIVVNEDNEIGVFGKGNAIIFINGIRVANERLSTLSPSNIEKIEIIGNPGPRYDAEGNAVINIITKRNIDEGSKGAIKNYYSYTDFAGYQNRTNIDYNYAKGKWSFNSNYGLIVGKDRQILETTRSRNEVGDVFNSDIETDWQYDYENLSNYGLGIQYNFSNESYISVQYTGGYEELGGGLTSDNTITDVEVGIYTSDLLQDDVTLKNTINANYYSKIDTLGSNLFIGSQYASYNNDFDNNINESNIISGIENNARINNVGENNIDIFSAQLDYTKMFKNDYALEMGIKYGYVNINSNTTFFDIDNEGNLILDEQLSSNFDYDERVPAGYINFKGTIKKGMNYSLGMRTEFTDYTLFSSVDGGVIVEDDYINFFPNASFSAKLSDKASTYLTYSSRIKRPPYNRLNPFVVYQDVFTSIRGNPDLQPSIVHAIELGGTYKKWSLKLGYNYTKDPIYGGAFQSQENPSEYILQRANLSREHSYFASLSKNINLKWWRSINTASISINDLIEDEGVFQVSGDIEPYFYLYSQNSFDVKDWFTIYLTAWYLGDKRDGIYLRKDQSSVNMGLEKKLFNNTVTCNIDFNDIFNEYRADGEYRVGITDVTYANTYNANYFRFSVSYNFGNLKKSKYKNKDVGKSETRRAQ</sequence>
<dbReference type="Proteomes" id="UP001327027">
    <property type="component" value="Unassembled WGS sequence"/>
</dbReference>
<dbReference type="InterPro" id="IPR036942">
    <property type="entry name" value="Beta-barrel_TonB_sf"/>
</dbReference>
<dbReference type="RefSeq" id="WP_324178981.1">
    <property type="nucleotide sequence ID" value="NZ_BAABAW010000003.1"/>
</dbReference>
<keyword evidence="2" id="KW-0472">Membrane</keyword>
<feature type="domain" description="Outer membrane protein beta-barrel" evidence="5">
    <location>
        <begin position="374"/>
        <end position="776"/>
    </location>
</feature>
<evidence type="ECO:0000259" key="5">
    <source>
        <dbReference type="Pfam" id="PF14905"/>
    </source>
</evidence>
<dbReference type="Pfam" id="PF14905">
    <property type="entry name" value="OMP_b-brl_3"/>
    <property type="match status" value="1"/>
</dbReference>
<comment type="caution">
    <text evidence="6">The sequence shown here is derived from an EMBL/GenBank/DDBJ whole genome shotgun (WGS) entry which is preliminary data.</text>
</comment>
<evidence type="ECO:0000256" key="1">
    <source>
        <dbReference type="ARBA" id="ARBA00004442"/>
    </source>
</evidence>
<name>A0ABU5ZTJ7_9FLAO</name>
<evidence type="ECO:0000256" key="4">
    <source>
        <dbReference type="SAM" id="SignalP"/>
    </source>
</evidence>
<organism evidence="6 7">
    <name type="scientific">Aquimarina gracilis</name>
    <dbReference type="NCBI Taxonomy" id="874422"/>
    <lineage>
        <taxon>Bacteria</taxon>
        <taxon>Pseudomonadati</taxon>
        <taxon>Bacteroidota</taxon>
        <taxon>Flavobacteriia</taxon>
        <taxon>Flavobacteriales</taxon>
        <taxon>Flavobacteriaceae</taxon>
        <taxon>Aquimarina</taxon>
    </lineage>
</organism>
<evidence type="ECO:0000256" key="2">
    <source>
        <dbReference type="ARBA" id="ARBA00023136"/>
    </source>
</evidence>
<dbReference type="PANTHER" id="PTHR40980">
    <property type="entry name" value="PLUG DOMAIN-CONTAINING PROTEIN"/>
    <property type="match status" value="1"/>
</dbReference>
<feature type="signal peptide" evidence="4">
    <location>
        <begin position="1"/>
        <end position="25"/>
    </location>
</feature>
<evidence type="ECO:0000313" key="7">
    <source>
        <dbReference type="Proteomes" id="UP001327027"/>
    </source>
</evidence>
<protein>
    <submittedName>
        <fullName evidence="6">Outer membrane beta-barrel protein</fullName>
    </submittedName>
</protein>
<reference evidence="6 7" key="1">
    <citation type="journal article" date="2013" name="Int. J. Syst. Evol. Microbiol.">
        <title>Aquimarina gracilis sp. nov., isolated from the gut microflora of a mussel, Mytilus coruscus, and emended description of Aquimarina spongiae.</title>
        <authorList>
            <person name="Park S.C."/>
            <person name="Choe H.N."/>
            <person name="Baik K.S."/>
            <person name="Seong C.N."/>
        </authorList>
    </citation>
    <scope>NUCLEOTIDE SEQUENCE [LARGE SCALE GENOMIC DNA]</scope>
    <source>
        <strain evidence="6 7">PSC32</strain>
    </source>
</reference>
<gene>
    <name evidence="6" type="ORF">U6A24_05770</name>
</gene>
<keyword evidence="3" id="KW-0998">Cell outer membrane</keyword>
<accession>A0ABU5ZTJ7</accession>
<feature type="chain" id="PRO_5045295328" evidence="4">
    <location>
        <begin position="26"/>
        <end position="800"/>
    </location>
</feature>
<evidence type="ECO:0000313" key="6">
    <source>
        <dbReference type="EMBL" id="MEB3344958.1"/>
    </source>
</evidence>
<dbReference type="InterPro" id="IPR041700">
    <property type="entry name" value="OMP_b-brl_3"/>
</dbReference>
<evidence type="ECO:0000256" key="3">
    <source>
        <dbReference type="ARBA" id="ARBA00023237"/>
    </source>
</evidence>
<dbReference type="SUPFAM" id="SSF56935">
    <property type="entry name" value="Porins"/>
    <property type="match status" value="1"/>
</dbReference>
<dbReference type="EMBL" id="JAYKLX010000002">
    <property type="protein sequence ID" value="MEB3344958.1"/>
    <property type="molecule type" value="Genomic_DNA"/>
</dbReference>
<comment type="subcellular location">
    <subcellularLocation>
        <location evidence="1">Cell outer membrane</location>
    </subcellularLocation>
</comment>
<keyword evidence="4" id="KW-0732">Signal</keyword>
<keyword evidence="7" id="KW-1185">Reference proteome</keyword>
<dbReference type="PANTHER" id="PTHR40980:SF4">
    <property type="entry name" value="TONB-DEPENDENT RECEPTOR-LIKE BETA-BARREL DOMAIN-CONTAINING PROTEIN"/>
    <property type="match status" value="1"/>
</dbReference>
<proteinExistence type="predicted"/>